<dbReference type="GO" id="GO:0016491">
    <property type="term" value="F:oxidoreductase activity"/>
    <property type="evidence" value="ECO:0007669"/>
    <property type="project" value="UniProtKB-KW"/>
</dbReference>
<dbReference type="PANTHER" id="PTHR43150">
    <property type="entry name" value="HYPERKINETIC, ISOFORM M"/>
    <property type="match status" value="1"/>
</dbReference>
<dbReference type="Gene3D" id="3.20.20.100">
    <property type="entry name" value="NADP-dependent oxidoreductase domain"/>
    <property type="match status" value="1"/>
</dbReference>
<dbReference type="AlphaFoldDB" id="A0A9D1QEP3"/>
<evidence type="ECO:0000313" key="6">
    <source>
        <dbReference type="Proteomes" id="UP000823926"/>
    </source>
</evidence>
<evidence type="ECO:0000256" key="3">
    <source>
        <dbReference type="ARBA" id="ARBA00023002"/>
    </source>
</evidence>
<dbReference type="InterPro" id="IPR023210">
    <property type="entry name" value="NADP_OxRdtase_dom"/>
</dbReference>
<evidence type="ECO:0000313" key="5">
    <source>
        <dbReference type="EMBL" id="HIW11406.1"/>
    </source>
</evidence>
<name>A0A9D1QEP3_9BACT</name>
<keyword evidence="3" id="KW-0560">Oxidoreductase</keyword>
<protein>
    <submittedName>
        <fullName evidence="5">Aldo/keto reductase</fullName>
    </submittedName>
</protein>
<keyword evidence="2" id="KW-0521">NADP</keyword>
<dbReference type="PANTHER" id="PTHR43150:SF4">
    <property type="entry name" value="L-GLYCERALDEHYDE 3-PHOSPHATE REDUCTASE"/>
    <property type="match status" value="1"/>
</dbReference>
<comment type="similarity">
    <text evidence="1">Belongs to the shaker potassium channel beta subunit family.</text>
</comment>
<dbReference type="InterPro" id="IPR005399">
    <property type="entry name" value="K_chnl_volt-dep_bsu_KCNAB-rel"/>
</dbReference>
<evidence type="ECO:0000259" key="4">
    <source>
        <dbReference type="Pfam" id="PF00248"/>
    </source>
</evidence>
<proteinExistence type="inferred from homology"/>
<comment type="caution">
    <text evidence="5">The sequence shown here is derived from an EMBL/GenBank/DDBJ whole genome shotgun (WGS) entry which is preliminary data.</text>
</comment>
<sequence length="317" mass="35364">MEYRRCGHSGLLLPAISLGLWHNFGASAVFGQARRLIWEAFDRGITHFDLANNYGPPPGSAEETLGHILRNGLQRHRDEILITTKAGHAMWNGPYGDWGSRKHLIASCDQSLRRLGVDYVDIFYSHRPDPETPLEETMQALDYIVRSGRALYVGLSKYPPDTARNAMEILKQLGTPCVVHQLRYSMLVREPEQELFPLFETVGCGVVSFSPLAQGQLSERYLEGIPNNSRAARNGFLKSADVQANLPKIKKLHRLALQRGESLSQMAIAWQLRRPVPVTSVIVGVSSSEQLQQNLGALESPAFTPEELQQIDAILQS</sequence>
<organism evidence="5 6">
    <name type="scientific">Candidatus Rikenella faecigallinarum</name>
    <dbReference type="NCBI Taxonomy" id="2838745"/>
    <lineage>
        <taxon>Bacteria</taxon>
        <taxon>Pseudomonadati</taxon>
        <taxon>Bacteroidota</taxon>
        <taxon>Bacteroidia</taxon>
        <taxon>Bacteroidales</taxon>
        <taxon>Rikenellaceae</taxon>
        <taxon>Rikenella</taxon>
    </lineage>
</organism>
<reference evidence="5" key="2">
    <citation type="submission" date="2021-04" db="EMBL/GenBank/DDBJ databases">
        <authorList>
            <person name="Gilroy R."/>
        </authorList>
    </citation>
    <scope>NUCLEOTIDE SEQUENCE</scope>
    <source>
        <strain evidence="5">ChiBcec15-1070</strain>
    </source>
</reference>
<dbReference type="Proteomes" id="UP000823926">
    <property type="component" value="Unassembled WGS sequence"/>
</dbReference>
<evidence type="ECO:0000256" key="2">
    <source>
        <dbReference type="ARBA" id="ARBA00022857"/>
    </source>
</evidence>
<reference evidence="5" key="1">
    <citation type="journal article" date="2021" name="PeerJ">
        <title>Extensive microbial diversity within the chicken gut microbiome revealed by metagenomics and culture.</title>
        <authorList>
            <person name="Gilroy R."/>
            <person name="Ravi A."/>
            <person name="Getino M."/>
            <person name="Pursley I."/>
            <person name="Horton D.L."/>
            <person name="Alikhan N.F."/>
            <person name="Baker D."/>
            <person name="Gharbi K."/>
            <person name="Hall N."/>
            <person name="Watson M."/>
            <person name="Adriaenssens E.M."/>
            <person name="Foster-Nyarko E."/>
            <person name="Jarju S."/>
            <person name="Secka A."/>
            <person name="Antonio M."/>
            <person name="Oren A."/>
            <person name="Chaudhuri R.R."/>
            <person name="La Ragione R."/>
            <person name="Hildebrand F."/>
            <person name="Pallen M.J."/>
        </authorList>
    </citation>
    <scope>NUCLEOTIDE SEQUENCE</scope>
    <source>
        <strain evidence="5">ChiBcec15-1070</strain>
    </source>
</reference>
<evidence type="ECO:0000256" key="1">
    <source>
        <dbReference type="ARBA" id="ARBA00006515"/>
    </source>
</evidence>
<gene>
    <name evidence="5" type="ORF">H9888_07930</name>
</gene>
<dbReference type="Pfam" id="PF00248">
    <property type="entry name" value="Aldo_ket_red"/>
    <property type="match status" value="1"/>
</dbReference>
<feature type="domain" description="NADP-dependent oxidoreductase" evidence="4">
    <location>
        <begin position="16"/>
        <end position="315"/>
    </location>
</feature>
<accession>A0A9D1QEP3</accession>
<dbReference type="InterPro" id="IPR036812">
    <property type="entry name" value="NAD(P)_OxRdtase_dom_sf"/>
</dbReference>
<dbReference type="SUPFAM" id="SSF51430">
    <property type="entry name" value="NAD(P)-linked oxidoreductase"/>
    <property type="match status" value="1"/>
</dbReference>
<dbReference type="EMBL" id="DXHL01000036">
    <property type="protein sequence ID" value="HIW11406.1"/>
    <property type="molecule type" value="Genomic_DNA"/>
</dbReference>
<dbReference type="GO" id="GO:0051596">
    <property type="term" value="P:methylglyoxal catabolic process"/>
    <property type="evidence" value="ECO:0007669"/>
    <property type="project" value="TreeGrafter"/>
</dbReference>